<evidence type="ECO:0000313" key="9">
    <source>
        <dbReference type="EMBL" id="BDA77681.1"/>
    </source>
</evidence>
<dbReference type="Gene3D" id="1.10.3720.10">
    <property type="entry name" value="MetI-like"/>
    <property type="match status" value="1"/>
</dbReference>
<dbReference type="SUPFAM" id="SSF161098">
    <property type="entry name" value="MetI-like"/>
    <property type="match status" value="1"/>
</dbReference>
<keyword evidence="2 7" id="KW-0813">Transport</keyword>
<keyword evidence="6 7" id="KW-0472">Membrane</keyword>
<dbReference type="InterPro" id="IPR035906">
    <property type="entry name" value="MetI-like_sf"/>
</dbReference>
<reference evidence="9 10" key="1">
    <citation type="submission" date="2021-08" db="EMBL/GenBank/DDBJ databases">
        <title>Complete genome sequence of Leptospira kobayashii strain E30.</title>
        <authorList>
            <person name="Nakao R."/>
            <person name="Nakamura S."/>
            <person name="Masuzawa T."/>
            <person name="Koizumi N."/>
        </authorList>
    </citation>
    <scope>NUCLEOTIDE SEQUENCE [LARGE SCALE GENOMIC DNA]</scope>
    <source>
        <strain evidence="9 10">E30</strain>
    </source>
</reference>
<sequence>MVLSKISVRNLVRLLTFLSVILGVVLNVPPNYVQLTDVNLEPFQTWDHIFGCDRLGRDNFALFSYGALATVILCVPAKALTLIFASFFSFLSYIKEGRFSVLIESFSSVFLSLPSLLVALIIIGVFPETKLTIIFAIVLSDWAMNYESLQAKIREVKGSGYVSAAFAMGGKSNQIFLLHFLPALRILIEYLFLTGIPSVIMTTALFSYLGLDTGFFDWGPGLGEQISFSKDYFEKTPVSVVFPILGIIGLVYSFGRSEN</sequence>
<protein>
    <submittedName>
        <fullName evidence="9">ABC transporter permease</fullName>
    </submittedName>
</protein>
<organism evidence="9 10">
    <name type="scientific">Leptospira kobayashii</name>
    <dbReference type="NCBI Taxonomy" id="1917830"/>
    <lineage>
        <taxon>Bacteria</taxon>
        <taxon>Pseudomonadati</taxon>
        <taxon>Spirochaetota</taxon>
        <taxon>Spirochaetia</taxon>
        <taxon>Leptospirales</taxon>
        <taxon>Leptospiraceae</taxon>
        <taxon>Leptospira</taxon>
    </lineage>
</organism>
<dbReference type="CDD" id="cd06261">
    <property type="entry name" value="TM_PBP2"/>
    <property type="match status" value="1"/>
</dbReference>
<dbReference type="PANTHER" id="PTHR43386:SF1">
    <property type="entry name" value="D,D-DIPEPTIDE TRANSPORT SYSTEM PERMEASE PROTEIN DDPC-RELATED"/>
    <property type="match status" value="1"/>
</dbReference>
<evidence type="ECO:0000256" key="7">
    <source>
        <dbReference type="RuleBase" id="RU363032"/>
    </source>
</evidence>
<dbReference type="EMBL" id="AP025028">
    <property type="protein sequence ID" value="BDA77681.1"/>
    <property type="molecule type" value="Genomic_DNA"/>
</dbReference>
<proteinExistence type="inferred from homology"/>
<evidence type="ECO:0000256" key="2">
    <source>
        <dbReference type="ARBA" id="ARBA00022448"/>
    </source>
</evidence>
<keyword evidence="10" id="KW-1185">Reference proteome</keyword>
<dbReference type="PROSITE" id="PS50928">
    <property type="entry name" value="ABC_TM1"/>
    <property type="match status" value="1"/>
</dbReference>
<feature type="transmembrane region" description="Helical" evidence="7">
    <location>
        <begin position="12"/>
        <end position="33"/>
    </location>
</feature>
<name>A0ABN6KA75_9LEPT</name>
<dbReference type="InterPro" id="IPR050366">
    <property type="entry name" value="BP-dependent_transpt_permease"/>
</dbReference>
<evidence type="ECO:0000259" key="8">
    <source>
        <dbReference type="PROSITE" id="PS50928"/>
    </source>
</evidence>
<keyword evidence="5 7" id="KW-1133">Transmembrane helix</keyword>
<evidence type="ECO:0000256" key="4">
    <source>
        <dbReference type="ARBA" id="ARBA00022692"/>
    </source>
</evidence>
<dbReference type="PANTHER" id="PTHR43386">
    <property type="entry name" value="OLIGOPEPTIDE TRANSPORT SYSTEM PERMEASE PROTEIN APPC"/>
    <property type="match status" value="1"/>
</dbReference>
<gene>
    <name evidence="9" type="primary">dppC</name>
    <name evidence="9" type="ORF">LPTSP3_g06110</name>
</gene>
<dbReference type="InterPro" id="IPR000515">
    <property type="entry name" value="MetI-like"/>
</dbReference>
<evidence type="ECO:0000313" key="10">
    <source>
        <dbReference type="Proteomes" id="UP000245263"/>
    </source>
</evidence>
<evidence type="ECO:0000256" key="6">
    <source>
        <dbReference type="ARBA" id="ARBA00023136"/>
    </source>
</evidence>
<feature type="transmembrane region" description="Helical" evidence="7">
    <location>
        <begin position="65"/>
        <end position="94"/>
    </location>
</feature>
<comment type="subcellular location">
    <subcellularLocation>
        <location evidence="1 7">Cell membrane</location>
        <topology evidence="1 7">Multi-pass membrane protein</topology>
    </subcellularLocation>
</comment>
<dbReference type="RefSeq" id="WP_109020143.1">
    <property type="nucleotide sequence ID" value="NZ_AP025028.1"/>
</dbReference>
<dbReference type="Proteomes" id="UP000245263">
    <property type="component" value="Chromosome 1"/>
</dbReference>
<evidence type="ECO:0000256" key="1">
    <source>
        <dbReference type="ARBA" id="ARBA00004651"/>
    </source>
</evidence>
<accession>A0ABN6KA75</accession>
<feature type="transmembrane region" description="Helical" evidence="7">
    <location>
        <begin position="190"/>
        <end position="211"/>
    </location>
</feature>
<feature type="transmembrane region" description="Helical" evidence="7">
    <location>
        <begin position="237"/>
        <end position="255"/>
    </location>
</feature>
<evidence type="ECO:0000256" key="3">
    <source>
        <dbReference type="ARBA" id="ARBA00022475"/>
    </source>
</evidence>
<evidence type="ECO:0000256" key="5">
    <source>
        <dbReference type="ARBA" id="ARBA00022989"/>
    </source>
</evidence>
<keyword evidence="4 7" id="KW-0812">Transmembrane</keyword>
<dbReference type="Pfam" id="PF00528">
    <property type="entry name" value="BPD_transp_1"/>
    <property type="match status" value="1"/>
</dbReference>
<feature type="transmembrane region" description="Helical" evidence="7">
    <location>
        <begin position="106"/>
        <end position="126"/>
    </location>
</feature>
<keyword evidence="3" id="KW-1003">Cell membrane</keyword>
<comment type="similarity">
    <text evidence="7">Belongs to the binding-protein-dependent transport system permease family.</text>
</comment>
<feature type="domain" description="ABC transmembrane type-1" evidence="8">
    <location>
        <begin position="67"/>
        <end position="253"/>
    </location>
</feature>